<feature type="region of interest" description="Disordered" evidence="1">
    <location>
        <begin position="253"/>
        <end position="275"/>
    </location>
</feature>
<keyword evidence="2" id="KW-0812">Transmembrane</keyword>
<dbReference type="EMBL" id="KY684115">
    <property type="protein sequence ID" value="ARF12580.1"/>
    <property type="molecule type" value="Genomic_DNA"/>
</dbReference>
<proteinExistence type="predicted"/>
<sequence>MDIFEQLTRNEVLAGDPFFNVIVKDLSWVDLYNLSNSCTFYKEFFNKQKLHEHAIMSVNSMFYDLFGEYTEKFKNLIKTTNSVVTGLVIRDALRKDYIDDKYIITIYTSLENTNIFDSNRIKKLLNLLNNNHVELKILYVPVFMLKKVQKIYKYLCVDIYKNIYYYEGNKEIVRLNSDILTNQTYYDYSNDYDYNNKFDKDNAEKQFKRLCPLYSRGIDVIGSLHSTNDHDFYYSVESDGSISYRTVLNDYHPPKLHNPYNEDESSESESSEDEDIKELKEYNEKLLIRLRTQNINNLKCIYGEHCPDVKNYNRITMQCDIPQANWHIHLENAILHFRNKNVILDNENDSYMFVCMTLIVGIIAYFLFWSICIYGGYIILKYIVL</sequence>
<evidence type="ECO:0000313" key="3">
    <source>
        <dbReference type="EMBL" id="ARF12580.1"/>
    </source>
</evidence>
<protein>
    <submittedName>
        <fullName evidence="3">Uncharacterized protein</fullName>
    </submittedName>
</protein>
<feature type="compositionally biased region" description="Acidic residues" evidence="1">
    <location>
        <begin position="261"/>
        <end position="275"/>
    </location>
</feature>
<keyword evidence="2" id="KW-1133">Transmembrane helix</keyword>
<evidence type="ECO:0000256" key="2">
    <source>
        <dbReference type="SAM" id="Phobius"/>
    </source>
</evidence>
<organism evidence="3">
    <name type="scientific">Klosneuvirus KNV1</name>
    <dbReference type="NCBI Taxonomy" id="1977640"/>
    <lineage>
        <taxon>Viruses</taxon>
        <taxon>Varidnaviria</taxon>
        <taxon>Bamfordvirae</taxon>
        <taxon>Nucleocytoviricota</taxon>
        <taxon>Megaviricetes</taxon>
        <taxon>Imitervirales</taxon>
        <taxon>Mimiviridae</taxon>
        <taxon>Klosneuvirinae</taxon>
        <taxon>Klosneuvirus</taxon>
    </lineage>
</organism>
<accession>A0A1V0SLI0</accession>
<name>A0A1V0SLI0_9VIRU</name>
<feature type="transmembrane region" description="Helical" evidence="2">
    <location>
        <begin position="351"/>
        <end position="380"/>
    </location>
</feature>
<evidence type="ECO:0000256" key="1">
    <source>
        <dbReference type="SAM" id="MobiDB-lite"/>
    </source>
</evidence>
<reference evidence="3" key="1">
    <citation type="journal article" date="2017" name="Science">
        <title>Giant viruses with an expanded complement of translation system components.</title>
        <authorList>
            <person name="Schulz F."/>
            <person name="Yutin N."/>
            <person name="Ivanova N.N."/>
            <person name="Ortega D.R."/>
            <person name="Lee T.K."/>
            <person name="Vierheilig J."/>
            <person name="Daims H."/>
            <person name="Horn M."/>
            <person name="Wagner M."/>
            <person name="Jensen G.J."/>
            <person name="Kyrpides N.C."/>
            <person name="Koonin E.V."/>
            <person name="Woyke T."/>
        </authorList>
    </citation>
    <scope>NUCLEOTIDE SEQUENCE</scope>
    <source>
        <strain evidence="3">KNV1</strain>
    </source>
</reference>
<gene>
    <name evidence="3" type="ORF">Klosneuvirus_8_4</name>
</gene>
<keyword evidence="2" id="KW-0472">Membrane</keyword>